<keyword evidence="10" id="KW-0834">Unfolded protein response</keyword>
<evidence type="ECO:0000313" key="17">
    <source>
        <dbReference type="Proteomes" id="UP000276776"/>
    </source>
</evidence>
<dbReference type="WBParaSite" id="TCLT_0000227501-mRNA-1">
    <property type="protein sequence ID" value="TCLT_0000227501-mRNA-1"/>
    <property type="gene ID" value="TCLT_0000227501"/>
</dbReference>
<dbReference type="PROSITE" id="PS00108">
    <property type="entry name" value="PROTEIN_KINASE_ST"/>
    <property type="match status" value="1"/>
</dbReference>
<dbReference type="Gene3D" id="1.10.510.10">
    <property type="entry name" value="Transferase(Phosphotransferase) domain 1"/>
    <property type="match status" value="1"/>
</dbReference>
<evidence type="ECO:0000256" key="2">
    <source>
        <dbReference type="ARBA" id="ARBA00022679"/>
    </source>
</evidence>
<evidence type="ECO:0000256" key="8">
    <source>
        <dbReference type="ARBA" id="ARBA00023016"/>
    </source>
</evidence>
<accession>A0A0N5CPX5</accession>
<dbReference type="Proteomes" id="UP000276776">
    <property type="component" value="Unassembled WGS sequence"/>
</dbReference>
<keyword evidence="9" id="KW-0325">Glycoprotein</keyword>
<evidence type="ECO:0000256" key="14">
    <source>
        <dbReference type="SAM" id="MobiDB-lite"/>
    </source>
</evidence>
<name>A0A0N5CPX5_THECL</name>
<dbReference type="Gene3D" id="2.130.10.10">
    <property type="entry name" value="YVTN repeat-like/Quinoprotein amine dehydrogenase"/>
    <property type="match status" value="1"/>
</dbReference>
<dbReference type="PROSITE" id="PS50011">
    <property type="entry name" value="PROTEIN_KINASE_DOM"/>
    <property type="match status" value="1"/>
</dbReference>
<evidence type="ECO:0000256" key="5">
    <source>
        <dbReference type="ARBA" id="ARBA00022824"/>
    </source>
</evidence>
<dbReference type="InterPro" id="IPR050339">
    <property type="entry name" value="CC_SR_Kinase"/>
</dbReference>
<keyword evidence="4" id="KW-0418">Kinase</keyword>
<evidence type="ECO:0000256" key="9">
    <source>
        <dbReference type="ARBA" id="ARBA00023180"/>
    </source>
</evidence>
<keyword evidence="3 13" id="KW-0547">Nucleotide-binding</keyword>
<evidence type="ECO:0000256" key="7">
    <source>
        <dbReference type="ARBA" id="ARBA00022845"/>
    </source>
</evidence>
<dbReference type="SMART" id="SM00220">
    <property type="entry name" value="S_TKc"/>
    <property type="match status" value="1"/>
</dbReference>
<comment type="subcellular location">
    <subcellularLocation>
        <location evidence="1">Endoplasmic reticulum membrane</location>
        <topology evidence="1">Single-pass type I membrane protein</topology>
    </subcellularLocation>
</comment>
<keyword evidence="8" id="KW-0346">Stress response</keyword>
<dbReference type="GO" id="GO:0005524">
    <property type="term" value="F:ATP binding"/>
    <property type="evidence" value="ECO:0007669"/>
    <property type="project" value="UniProtKB-UniRule"/>
</dbReference>
<keyword evidence="5" id="KW-0256">Endoplasmic reticulum</keyword>
<dbReference type="InterPro" id="IPR000719">
    <property type="entry name" value="Prot_kinase_dom"/>
</dbReference>
<dbReference type="Gene3D" id="3.30.200.20">
    <property type="entry name" value="Phosphorylase Kinase, domain 1"/>
    <property type="match status" value="1"/>
</dbReference>
<evidence type="ECO:0000256" key="13">
    <source>
        <dbReference type="PROSITE-ProRule" id="PRU10141"/>
    </source>
</evidence>
<feature type="region of interest" description="Disordered" evidence="14">
    <location>
        <begin position="641"/>
        <end position="669"/>
    </location>
</feature>
<keyword evidence="6 13" id="KW-0067">ATP-binding</keyword>
<gene>
    <name evidence="16" type="ORF">TCLT_LOCUS2276</name>
</gene>
<dbReference type="InterPro" id="IPR011009">
    <property type="entry name" value="Kinase-like_dom_sf"/>
</dbReference>
<dbReference type="AlphaFoldDB" id="A0A0N5CPX5"/>
<sequence length="937" mass="105897">MDGKVTAMDINRNGEVVWTVDADKMPLLSSSLSQQHLVSDNYPYMLVPSLDGSLFMFNAKTNALSPIPLGTDMHIMIGDDEIAGGTFVTSTGVDPLNGKIRYRCTSGNCVQYEVTGSDPSFFTLIMRKNGQIARAADPVTGEEKWNVSVGEYDVSIVSSDHSFRFEKVDVPTHVNFLLEPPDGIVLAVDSCGRVKWSRQLSSPIAKVWQVIRGKIFEISLFSYDTLKALSDFSGNGKEFISKYEVPFYFGTVNSEPYIIPSEFMREELRHMVRAEQKRYEPKTFSSHNARFSFFEDLQVGDLIRRSYRTSSIVEMDLRNDASHSSASKSRSCNMYDAVTLVGSKGLQEIEKYDAAKGDLGWYIFKTARKFCQKSAPFHESDQKETVCNLRSHLCRRKNVLDGLKQIAHEPVSGWWKIIALFLTLIATLLVTVILHSREIRYQALFFLFKIIRKQSSEFLSVKKADSPRNSVVELTDNQKKVPVVSQSVQNMYSSKFLEDFSPEKWLGRGGYGVVFSCRNRLDDRNYAVKRIAVSNTSSAIEHVKREARAMARLEHPGIIRYFHTWMEKPPSGWQQAKDKEILKNIRSIADSEDESMVLTVESNQEINQARNPTEELSFSEKLSKLHLKTFLMDKDGASTGDTKDISWMNSTNGTGVEASTESESSTDSDSNLLVHQITAVAADSDDSSYIVFAHSENSSSSPVVEKSKLQKNGTPNTLDPPVVLVARCFKLCQELTLHSWLLNNKKDREINQMRRWLAELVCAIDYIHSQGLIHRDLKPQNIFFSADNCLKIGDLGLATNYISAKQTTDCEENDIANIPHTSNVGTRLYMSPEQLMAKPYNEKVDVFSLGLIFVELIIPFETVMERNHILSNLQSGTMPKCLDECRPEEKKFISWLTAVNPELRPSARELVECDYLRNQVQMLGVSYFREIVPTSYG</sequence>
<reference evidence="16 17" key="2">
    <citation type="submission" date="2018-11" db="EMBL/GenBank/DDBJ databases">
        <authorList>
            <consortium name="Pathogen Informatics"/>
        </authorList>
    </citation>
    <scope>NUCLEOTIDE SEQUENCE [LARGE SCALE GENOMIC DNA]</scope>
</reference>
<dbReference type="EMBL" id="UYYF01000431">
    <property type="protein sequence ID" value="VDM98144.1"/>
    <property type="molecule type" value="Genomic_DNA"/>
</dbReference>
<feature type="domain" description="Protein kinase" evidence="15">
    <location>
        <begin position="500"/>
        <end position="916"/>
    </location>
</feature>
<dbReference type="GO" id="GO:0005789">
    <property type="term" value="C:endoplasmic reticulum membrane"/>
    <property type="evidence" value="ECO:0007669"/>
    <property type="project" value="UniProtKB-SubCell"/>
</dbReference>
<evidence type="ECO:0000313" key="18">
    <source>
        <dbReference type="WBParaSite" id="TCLT_0000227501-mRNA-1"/>
    </source>
</evidence>
<dbReference type="InterPro" id="IPR008271">
    <property type="entry name" value="Ser/Thr_kinase_AS"/>
</dbReference>
<keyword evidence="7" id="KW-0810">Translation regulation</keyword>
<proteinExistence type="inferred from homology"/>
<dbReference type="SUPFAM" id="SSF50998">
    <property type="entry name" value="Quinoprotein alcohol dehydrogenase-like"/>
    <property type="match status" value="1"/>
</dbReference>
<evidence type="ECO:0000256" key="3">
    <source>
        <dbReference type="ARBA" id="ARBA00022741"/>
    </source>
</evidence>
<dbReference type="PANTHER" id="PTHR11042:SF91">
    <property type="entry name" value="EUKARYOTIC TRANSLATION INITIATION FACTOR 2-ALPHA KINASE"/>
    <property type="match status" value="1"/>
</dbReference>
<protein>
    <recommendedName>
        <fullName evidence="12">PRKR-like endoplasmic reticulum kinase</fullName>
    </recommendedName>
</protein>
<dbReference type="InterPro" id="IPR015943">
    <property type="entry name" value="WD40/YVTN_repeat-like_dom_sf"/>
</dbReference>
<comment type="similarity">
    <text evidence="11">Belongs to the protein kinase superfamily. Ser/Thr protein kinase family. GCN2 subfamily.</text>
</comment>
<organism evidence="18">
    <name type="scientific">Thelazia callipaeda</name>
    <name type="common">Oriental eyeworm</name>
    <name type="synonym">Parasitic nematode</name>
    <dbReference type="NCBI Taxonomy" id="103827"/>
    <lineage>
        <taxon>Eukaryota</taxon>
        <taxon>Metazoa</taxon>
        <taxon>Ecdysozoa</taxon>
        <taxon>Nematoda</taxon>
        <taxon>Chromadorea</taxon>
        <taxon>Rhabditida</taxon>
        <taxon>Spirurina</taxon>
        <taxon>Spiruromorpha</taxon>
        <taxon>Thelazioidea</taxon>
        <taxon>Thelaziidae</taxon>
        <taxon>Thelazia</taxon>
    </lineage>
</organism>
<evidence type="ECO:0000259" key="15">
    <source>
        <dbReference type="PROSITE" id="PS50011"/>
    </source>
</evidence>
<dbReference type="SUPFAM" id="SSF56112">
    <property type="entry name" value="Protein kinase-like (PK-like)"/>
    <property type="match status" value="1"/>
</dbReference>
<keyword evidence="2" id="KW-0808">Transferase</keyword>
<dbReference type="STRING" id="103827.A0A0N5CPX5"/>
<keyword evidence="17" id="KW-1185">Reference proteome</keyword>
<evidence type="ECO:0000256" key="6">
    <source>
        <dbReference type="ARBA" id="ARBA00022840"/>
    </source>
</evidence>
<evidence type="ECO:0000313" key="16">
    <source>
        <dbReference type="EMBL" id="VDM98144.1"/>
    </source>
</evidence>
<dbReference type="InterPro" id="IPR017441">
    <property type="entry name" value="Protein_kinase_ATP_BS"/>
</dbReference>
<reference evidence="18" key="1">
    <citation type="submission" date="2017-02" db="UniProtKB">
        <authorList>
            <consortium name="WormBaseParasite"/>
        </authorList>
    </citation>
    <scope>IDENTIFICATION</scope>
</reference>
<dbReference type="GO" id="GO:0006986">
    <property type="term" value="P:response to unfolded protein"/>
    <property type="evidence" value="ECO:0007669"/>
    <property type="project" value="UniProtKB-KW"/>
</dbReference>
<evidence type="ECO:0000256" key="11">
    <source>
        <dbReference type="ARBA" id="ARBA00037982"/>
    </source>
</evidence>
<dbReference type="PROSITE" id="PS00107">
    <property type="entry name" value="PROTEIN_KINASE_ATP"/>
    <property type="match status" value="1"/>
</dbReference>
<dbReference type="OMA" id="CMIEERE"/>
<evidence type="ECO:0000256" key="12">
    <source>
        <dbReference type="ARBA" id="ARBA00041500"/>
    </source>
</evidence>
<dbReference type="OrthoDB" id="5864419at2759"/>
<evidence type="ECO:0000256" key="10">
    <source>
        <dbReference type="ARBA" id="ARBA00023230"/>
    </source>
</evidence>
<dbReference type="Pfam" id="PF00069">
    <property type="entry name" value="Pkinase"/>
    <property type="match status" value="2"/>
</dbReference>
<dbReference type="GO" id="GO:0004694">
    <property type="term" value="F:eukaryotic translation initiation factor 2alpha kinase activity"/>
    <property type="evidence" value="ECO:0007669"/>
    <property type="project" value="TreeGrafter"/>
</dbReference>
<feature type="compositionally biased region" description="Low complexity" evidence="14">
    <location>
        <begin position="659"/>
        <end position="669"/>
    </location>
</feature>
<dbReference type="PANTHER" id="PTHR11042">
    <property type="entry name" value="EUKARYOTIC TRANSLATION INITIATION FACTOR 2-ALPHA KINASE EIF2-ALPHA KINASE -RELATED"/>
    <property type="match status" value="1"/>
</dbReference>
<evidence type="ECO:0000256" key="4">
    <source>
        <dbReference type="ARBA" id="ARBA00022777"/>
    </source>
</evidence>
<dbReference type="InterPro" id="IPR011047">
    <property type="entry name" value="Quinoprotein_ADH-like_sf"/>
</dbReference>
<evidence type="ECO:0000256" key="1">
    <source>
        <dbReference type="ARBA" id="ARBA00004115"/>
    </source>
</evidence>
<dbReference type="GO" id="GO:0005634">
    <property type="term" value="C:nucleus"/>
    <property type="evidence" value="ECO:0007669"/>
    <property type="project" value="TreeGrafter"/>
</dbReference>
<feature type="binding site" evidence="13">
    <location>
        <position position="529"/>
    </location>
    <ligand>
        <name>ATP</name>
        <dbReference type="ChEBI" id="CHEBI:30616"/>
    </ligand>
</feature>